<feature type="region of interest" description="Disordered" evidence="8">
    <location>
        <begin position="162"/>
        <end position="181"/>
    </location>
</feature>
<reference evidence="10 11" key="1">
    <citation type="submission" date="2019-06" db="EMBL/GenBank/DDBJ databases">
        <title>Whole genome shotgun sequence of Streptomyces spinoverrucosus NBRC 14228.</title>
        <authorList>
            <person name="Hosoyama A."/>
            <person name="Uohara A."/>
            <person name="Ohji S."/>
            <person name="Ichikawa N."/>
        </authorList>
    </citation>
    <scope>NUCLEOTIDE SEQUENCE [LARGE SCALE GENOMIC DNA]</scope>
    <source>
        <strain evidence="10 11">NBRC 14228</strain>
    </source>
</reference>
<feature type="domain" description="Enolase C-terminal TIM barrel" evidence="9">
    <location>
        <begin position="19"/>
        <end position="224"/>
    </location>
</feature>
<evidence type="ECO:0000256" key="3">
    <source>
        <dbReference type="ARBA" id="ARBA00012058"/>
    </source>
</evidence>
<keyword evidence="5" id="KW-0964">Secreted</keyword>
<dbReference type="PANTHER" id="PTHR11902">
    <property type="entry name" value="ENOLASE"/>
    <property type="match status" value="1"/>
</dbReference>
<dbReference type="Pfam" id="PF00113">
    <property type="entry name" value="Enolase_C"/>
    <property type="match status" value="1"/>
</dbReference>
<keyword evidence="7" id="KW-0456">Lyase</keyword>
<sequence length="224" mass="24175">MQTGLIRKGRSDTFHGQHHAGGALDIQYALAVPAGSSHFAEAIEWTSTVREAAARLLGSPGVVADQGGLADLLPTNEAALALVTEVITTDGLTPGQDVAIAVDLAATQFAHDGAYHLTREDRVLPTETWLAELATWCSRYPVVSLEDLLAEDDWEGWQQATATAAPAPRRRPLRHPPDRLEHGILRQEGNAVLVKPNQAGTLTRARLVLDRVSVYKRTCTTSYG</sequence>
<dbReference type="InterPro" id="IPR020810">
    <property type="entry name" value="Enolase_C"/>
</dbReference>
<dbReference type="SMART" id="SM01192">
    <property type="entry name" value="Enolase_C"/>
    <property type="match status" value="1"/>
</dbReference>
<organism evidence="10 11">
    <name type="scientific">Streptomyces spinoverrucosus</name>
    <dbReference type="NCBI Taxonomy" id="284043"/>
    <lineage>
        <taxon>Bacteria</taxon>
        <taxon>Bacillati</taxon>
        <taxon>Actinomycetota</taxon>
        <taxon>Actinomycetes</taxon>
        <taxon>Kitasatosporales</taxon>
        <taxon>Streptomycetaceae</taxon>
        <taxon>Streptomyces</taxon>
    </lineage>
</organism>
<keyword evidence="11" id="KW-1185">Reference proteome</keyword>
<evidence type="ECO:0000256" key="4">
    <source>
        <dbReference type="ARBA" id="ARBA00017068"/>
    </source>
</evidence>
<comment type="caution">
    <text evidence="10">The sequence shown here is derived from an EMBL/GenBank/DDBJ whole genome shotgun (WGS) entry which is preliminary data.</text>
</comment>
<dbReference type="UniPathway" id="UPA00109">
    <property type="reaction ID" value="UER00187"/>
</dbReference>
<dbReference type="GO" id="GO:0004634">
    <property type="term" value="F:phosphopyruvate hydratase activity"/>
    <property type="evidence" value="ECO:0007669"/>
    <property type="project" value="UniProtKB-EC"/>
</dbReference>
<accession>A0A4Y3VVG3</accession>
<evidence type="ECO:0000256" key="2">
    <source>
        <dbReference type="ARBA" id="ARBA00009604"/>
    </source>
</evidence>
<evidence type="ECO:0000259" key="9">
    <source>
        <dbReference type="SMART" id="SM01192"/>
    </source>
</evidence>
<dbReference type="RefSeq" id="WP_244951812.1">
    <property type="nucleotide sequence ID" value="NZ_BJND01000132.1"/>
</dbReference>
<dbReference type="Gene3D" id="3.20.20.120">
    <property type="entry name" value="Enolase-like C-terminal domain"/>
    <property type="match status" value="1"/>
</dbReference>
<dbReference type="PANTHER" id="PTHR11902:SF1">
    <property type="entry name" value="ENOLASE"/>
    <property type="match status" value="1"/>
</dbReference>
<gene>
    <name evidence="10" type="ORF">SSP24_83080</name>
</gene>
<comment type="similarity">
    <text evidence="2">Belongs to the enolase family.</text>
</comment>
<evidence type="ECO:0000256" key="1">
    <source>
        <dbReference type="ARBA" id="ARBA00005031"/>
    </source>
</evidence>
<proteinExistence type="inferred from homology"/>
<dbReference type="InterPro" id="IPR000941">
    <property type="entry name" value="Enolase"/>
</dbReference>
<name>A0A4Y3VVG3_9ACTN</name>
<dbReference type="SUPFAM" id="SSF51604">
    <property type="entry name" value="Enolase C-terminal domain-like"/>
    <property type="match status" value="1"/>
</dbReference>
<evidence type="ECO:0000313" key="11">
    <source>
        <dbReference type="Proteomes" id="UP000317881"/>
    </source>
</evidence>
<evidence type="ECO:0000313" key="10">
    <source>
        <dbReference type="EMBL" id="GEC10653.1"/>
    </source>
</evidence>
<dbReference type="GO" id="GO:0000015">
    <property type="term" value="C:phosphopyruvate hydratase complex"/>
    <property type="evidence" value="ECO:0007669"/>
    <property type="project" value="InterPro"/>
</dbReference>
<dbReference type="GO" id="GO:0000287">
    <property type="term" value="F:magnesium ion binding"/>
    <property type="evidence" value="ECO:0007669"/>
    <property type="project" value="InterPro"/>
</dbReference>
<keyword evidence="6" id="KW-0324">Glycolysis</keyword>
<dbReference type="InterPro" id="IPR036849">
    <property type="entry name" value="Enolase-like_C_sf"/>
</dbReference>
<dbReference type="EC" id="4.2.1.11" evidence="3"/>
<dbReference type="AlphaFoldDB" id="A0A4Y3VVG3"/>
<dbReference type="Proteomes" id="UP000317881">
    <property type="component" value="Unassembled WGS sequence"/>
</dbReference>
<protein>
    <recommendedName>
        <fullName evidence="4">Enolase</fullName>
        <ecNumber evidence="3">4.2.1.11</ecNumber>
    </recommendedName>
</protein>
<evidence type="ECO:0000256" key="5">
    <source>
        <dbReference type="ARBA" id="ARBA00022525"/>
    </source>
</evidence>
<evidence type="ECO:0000256" key="6">
    <source>
        <dbReference type="ARBA" id="ARBA00023152"/>
    </source>
</evidence>
<comment type="pathway">
    <text evidence="1">Carbohydrate degradation; glycolysis; pyruvate from D-glyceraldehyde 3-phosphate: step 4/5.</text>
</comment>
<dbReference type="EMBL" id="BJND01000132">
    <property type="protein sequence ID" value="GEC10653.1"/>
    <property type="molecule type" value="Genomic_DNA"/>
</dbReference>
<evidence type="ECO:0000256" key="7">
    <source>
        <dbReference type="ARBA" id="ARBA00023239"/>
    </source>
</evidence>
<dbReference type="GO" id="GO:0006096">
    <property type="term" value="P:glycolytic process"/>
    <property type="evidence" value="ECO:0007669"/>
    <property type="project" value="UniProtKB-UniPathway"/>
</dbReference>
<evidence type="ECO:0000256" key="8">
    <source>
        <dbReference type="SAM" id="MobiDB-lite"/>
    </source>
</evidence>